<sequence length="75" mass="8080">MPTLTGHSVYKLRTTEQFANHGSLILGITLAIHAAAWLATGSLSKGHPLQEADGSFGRVRLILVQKFLLATPSRI</sequence>
<evidence type="ECO:0000256" key="1">
    <source>
        <dbReference type="SAM" id="Phobius"/>
    </source>
</evidence>
<keyword evidence="1" id="KW-0472">Membrane</keyword>
<reference evidence="2" key="1">
    <citation type="journal article" date="2012" name="PLoS ONE">
        <title>Gene sets for utilization of primary and secondary nutrition supplies in the distal gut of endangered iberian lynx.</title>
        <authorList>
            <person name="Alcaide M."/>
            <person name="Messina E."/>
            <person name="Richter M."/>
            <person name="Bargiela R."/>
            <person name="Peplies J."/>
            <person name="Huws S.A."/>
            <person name="Newbold C.J."/>
            <person name="Golyshin P.N."/>
            <person name="Simon M.A."/>
            <person name="Lopez G."/>
            <person name="Yakimov M.M."/>
            <person name="Ferrer M."/>
        </authorList>
    </citation>
    <scope>NUCLEOTIDE SEQUENCE</scope>
</reference>
<accession>J9GA46</accession>
<organism evidence="2">
    <name type="scientific">gut metagenome</name>
    <dbReference type="NCBI Taxonomy" id="749906"/>
    <lineage>
        <taxon>unclassified sequences</taxon>
        <taxon>metagenomes</taxon>
        <taxon>organismal metagenomes</taxon>
    </lineage>
</organism>
<feature type="transmembrane region" description="Helical" evidence="1">
    <location>
        <begin position="20"/>
        <end position="39"/>
    </location>
</feature>
<comment type="caution">
    <text evidence="2">The sequence shown here is derived from an EMBL/GenBank/DDBJ whole genome shotgun (WGS) entry which is preliminary data.</text>
</comment>
<name>J9GA46_9ZZZZ</name>
<keyword evidence="1" id="KW-0812">Transmembrane</keyword>
<dbReference type="AlphaFoldDB" id="J9GA46"/>
<keyword evidence="1" id="KW-1133">Transmembrane helix</keyword>
<dbReference type="EMBL" id="AMCI01001903">
    <property type="protein sequence ID" value="EJX04147.1"/>
    <property type="molecule type" value="Genomic_DNA"/>
</dbReference>
<protein>
    <submittedName>
        <fullName evidence="2">Uncharacterized protein</fullName>
    </submittedName>
</protein>
<proteinExistence type="predicted"/>
<evidence type="ECO:0000313" key="2">
    <source>
        <dbReference type="EMBL" id="EJX04147.1"/>
    </source>
</evidence>
<gene>
    <name evidence="2" type="ORF">EVA_07748</name>
</gene>